<dbReference type="Pfam" id="PF03167">
    <property type="entry name" value="UDG"/>
    <property type="match status" value="1"/>
</dbReference>
<gene>
    <name evidence="3" type="ORF">ACFO0A_10155</name>
</gene>
<evidence type="ECO:0000313" key="4">
    <source>
        <dbReference type="Proteomes" id="UP001595828"/>
    </source>
</evidence>
<dbReference type="RefSeq" id="WP_379538890.1">
    <property type="nucleotide sequence ID" value="NZ_JBHSDR010000006.1"/>
</dbReference>
<proteinExistence type="predicted"/>
<dbReference type="EMBL" id="JBHSDR010000006">
    <property type="protein sequence ID" value="MFC4295415.1"/>
    <property type="molecule type" value="Genomic_DNA"/>
</dbReference>
<organism evidence="3 4">
    <name type="scientific">Novosphingobium tardum</name>
    <dbReference type="NCBI Taxonomy" id="1538021"/>
    <lineage>
        <taxon>Bacteria</taxon>
        <taxon>Pseudomonadati</taxon>
        <taxon>Pseudomonadota</taxon>
        <taxon>Alphaproteobacteria</taxon>
        <taxon>Sphingomonadales</taxon>
        <taxon>Sphingomonadaceae</taxon>
        <taxon>Novosphingobium</taxon>
    </lineage>
</organism>
<evidence type="ECO:0000259" key="2">
    <source>
        <dbReference type="Pfam" id="PF03167"/>
    </source>
</evidence>
<accession>A0ABV8RRF3</accession>
<feature type="region of interest" description="Disordered" evidence="1">
    <location>
        <begin position="37"/>
        <end position="80"/>
    </location>
</feature>
<feature type="domain" description="Uracil-DNA glycosylase-like" evidence="2">
    <location>
        <begin position="110"/>
        <end position="214"/>
    </location>
</feature>
<reference evidence="4" key="1">
    <citation type="journal article" date="2019" name="Int. J. Syst. Evol. Microbiol.">
        <title>The Global Catalogue of Microorganisms (GCM) 10K type strain sequencing project: providing services to taxonomists for standard genome sequencing and annotation.</title>
        <authorList>
            <consortium name="The Broad Institute Genomics Platform"/>
            <consortium name="The Broad Institute Genome Sequencing Center for Infectious Disease"/>
            <person name="Wu L."/>
            <person name="Ma J."/>
        </authorList>
    </citation>
    <scope>NUCLEOTIDE SEQUENCE [LARGE SCALE GENOMIC DNA]</scope>
    <source>
        <strain evidence="4">CGMCC 1.12989</strain>
    </source>
</reference>
<name>A0ABV8RRF3_9SPHN</name>
<keyword evidence="4" id="KW-1185">Reference proteome</keyword>
<dbReference type="InterPro" id="IPR036895">
    <property type="entry name" value="Uracil-DNA_glycosylase-like_sf"/>
</dbReference>
<evidence type="ECO:0000256" key="1">
    <source>
        <dbReference type="SAM" id="MobiDB-lite"/>
    </source>
</evidence>
<protein>
    <submittedName>
        <fullName evidence="3">Uracil-DNA glycosylase family protein</fullName>
    </submittedName>
</protein>
<dbReference type="Proteomes" id="UP001595828">
    <property type="component" value="Unassembled WGS sequence"/>
</dbReference>
<comment type="caution">
    <text evidence="3">The sequence shown here is derived from an EMBL/GenBank/DDBJ whole genome shotgun (WGS) entry which is preliminary data.</text>
</comment>
<evidence type="ECO:0000313" key="3">
    <source>
        <dbReference type="EMBL" id="MFC4295415.1"/>
    </source>
</evidence>
<dbReference type="Gene3D" id="3.40.470.10">
    <property type="entry name" value="Uracil-DNA glycosylase-like domain"/>
    <property type="match status" value="1"/>
</dbReference>
<dbReference type="SUPFAM" id="SSF52141">
    <property type="entry name" value="Uracil-DNA glycosylase-like"/>
    <property type="match status" value="1"/>
</dbReference>
<dbReference type="InterPro" id="IPR005122">
    <property type="entry name" value="Uracil-DNA_glycosylase-like"/>
</dbReference>
<sequence length="276" mass="29868">MTDLDEGRGDGHLSLAQAIQAAQEWWSEAGVDLAYSDTPTRWLTPPAAADEDAAAKPPAREKTKAPAKPAPERLGGPQDRWPTDLAAFADWWLTEPTLAPVSGRRRVAPAGPGNAPLMVLVIEPEEDDRERLLAGPAGRLFDAILSRLGLTRAGIYLASALPSPMPLPDWPVLAERGLGEVIARHVTLAAPQRLLIFGRDGISALLGHDPSDSLPSSLRFNHDSREIPVLWLPALDTLLARPARKGAVWARLLDWVDPSTWQEVGRNGDETGNDAR</sequence>